<reference evidence="4 5" key="1">
    <citation type="submission" date="2021-05" db="EMBL/GenBank/DDBJ databases">
        <title>Comparative genomic studies on the polysaccharide-degrading batcterial strains of the Flammeovirga genus.</title>
        <authorList>
            <person name="Zewei F."/>
            <person name="Zheng Z."/>
            <person name="Yu L."/>
            <person name="Ruyue G."/>
            <person name="Yanhong M."/>
            <person name="Yuanyuan C."/>
            <person name="Jingyan G."/>
            <person name="Wenjun H."/>
        </authorList>
    </citation>
    <scope>NUCLEOTIDE SEQUENCE [LARGE SCALE GENOMIC DNA]</scope>
    <source>
        <strain evidence="4 5">YS10</strain>
        <plasmid evidence="4 5">p2</plasmid>
    </source>
</reference>
<evidence type="ECO:0000256" key="1">
    <source>
        <dbReference type="ARBA" id="ARBA00023015"/>
    </source>
</evidence>
<evidence type="ECO:0000313" key="4">
    <source>
        <dbReference type="EMBL" id="QWG10777.1"/>
    </source>
</evidence>
<geneLocation type="plasmid" evidence="4 5">
    <name>p2</name>
</geneLocation>
<organism evidence="4 5">
    <name type="scientific">Flammeovirga kamogawensis</name>
    <dbReference type="NCBI Taxonomy" id="373891"/>
    <lineage>
        <taxon>Bacteria</taxon>
        <taxon>Pseudomonadati</taxon>
        <taxon>Bacteroidota</taxon>
        <taxon>Cytophagia</taxon>
        <taxon>Cytophagales</taxon>
        <taxon>Flammeovirgaceae</taxon>
        <taxon>Flammeovirga</taxon>
    </lineage>
</organism>
<dbReference type="SMART" id="SM00342">
    <property type="entry name" value="HTH_ARAC"/>
    <property type="match status" value="1"/>
</dbReference>
<evidence type="ECO:0000259" key="3">
    <source>
        <dbReference type="PROSITE" id="PS01124"/>
    </source>
</evidence>
<dbReference type="PANTHER" id="PTHR47893">
    <property type="entry name" value="REGULATORY PROTEIN PCHR"/>
    <property type="match status" value="1"/>
</dbReference>
<sequence length="328" mass="38162">MPNTTLSATIKFTDVKTSNNYKYLADQYNGTWDGETLNVDNEVLKLHLKLFSFFDVISVELCEATTFQPITFIQMPKSDINYIYIRIGFSGSILNIKNANEFNSSGIFIYNSNQHFEIEYPKGINNRWIVIKFPQDLYYKFVTRKDFKLSQLIEDPNPWIHYLPLNSEIEGYIKTIFNHGFSEQGRKIIPFSKSLDIISVITEQLEAENPSNIQKKIHSIDLKVILSIKDQILSNIDSLPRLDDLSIEYGMSISKIHRLFKYVYKMPVLKFYNLQKVEMVRQKVQHSDESLTNIAADLGFSHVAHMSRVFKQHFGYPPSSLRKIQAYK</sequence>
<protein>
    <submittedName>
        <fullName evidence="4">Helix-turn-helix transcriptional regulator</fullName>
    </submittedName>
</protein>
<dbReference type="Gene3D" id="1.10.10.60">
    <property type="entry name" value="Homeodomain-like"/>
    <property type="match status" value="1"/>
</dbReference>
<dbReference type="EMBL" id="CP076131">
    <property type="protein sequence ID" value="QWG10777.1"/>
    <property type="molecule type" value="Genomic_DNA"/>
</dbReference>
<gene>
    <name evidence="4" type="ORF">KM029_26825</name>
</gene>
<dbReference type="Pfam" id="PF12833">
    <property type="entry name" value="HTH_18"/>
    <property type="match status" value="1"/>
</dbReference>
<evidence type="ECO:0000313" key="5">
    <source>
        <dbReference type="Proteomes" id="UP000682802"/>
    </source>
</evidence>
<accession>A0ABX8H611</accession>
<dbReference type="InterPro" id="IPR009057">
    <property type="entry name" value="Homeodomain-like_sf"/>
</dbReference>
<dbReference type="RefSeq" id="WP_144077393.1">
    <property type="nucleotide sequence ID" value="NZ_CP076131.1"/>
</dbReference>
<proteinExistence type="predicted"/>
<name>A0ABX8H611_9BACT</name>
<dbReference type="Proteomes" id="UP000682802">
    <property type="component" value="Plasmid p2"/>
</dbReference>
<dbReference type="PANTHER" id="PTHR47893:SF1">
    <property type="entry name" value="REGULATORY PROTEIN PCHR"/>
    <property type="match status" value="1"/>
</dbReference>
<feature type="domain" description="HTH araC/xylS-type" evidence="3">
    <location>
        <begin position="226"/>
        <end position="324"/>
    </location>
</feature>
<keyword evidence="2" id="KW-0804">Transcription</keyword>
<dbReference type="InterPro" id="IPR018060">
    <property type="entry name" value="HTH_AraC"/>
</dbReference>
<keyword evidence="5" id="KW-1185">Reference proteome</keyword>
<dbReference type="InterPro" id="IPR053142">
    <property type="entry name" value="PchR_regulatory_protein"/>
</dbReference>
<dbReference type="SUPFAM" id="SSF46689">
    <property type="entry name" value="Homeodomain-like"/>
    <property type="match status" value="1"/>
</dbReference>
<dbReference type="PROSITE" id="PS01124">
    <property type="entry name" value="HTH_ARAC_FAMILY_2"/>
    <property type="match status" value="1"/>
</dbReference>
<keyword evidence="4" id="KW-0614">Plasmid</keyword>
<keyword evidence="1" id="KW-0805">Transcription regulation</keyword>
<evidence type="ECO:0000256" key="2">
    <source>
        <dbReference type="ARBA" id="ARBA00023163"/>
    </source>
</evidence>